<comment type="caution">
    <text evidence="9">The sequence shown here is derived from an EMBL/GenBank/DDBJ whole genome shotgun (WGS) entry which is preliminary data.</text>
</comment>
<dbReference type="InterPro" id="IPR004918">
    <property type="entry name" value="Cdc37"/>
</dbReference>
<feature type="non-terminal residue" evidence="9">
    <location>
        <position position="1"/>
    </location>
</feature>
<dbReference type="GO" id="GO:0050821">
    <property type="term" value="P:protein stabilization"/>
    <property type="evidence" value="ECO:0007669"/>
    <property type="project" value="TreeGrafter"/>
</dbReference>
<evidence type="ECO:0000256" key="2">
    <source>
        <dbReference type="ARBA" id="ARBA00006222"/>
    </source>
</evidence>
<sequence>KDIETIESVKILLAERVEVHDLKEVNKFLNINICKRDGQFLLDQESYIMQLAEKFGQKNCRKVCQPLPSGIGELSKVKKDPNCVRPIRCLLGALLYIANVTRPDISASNIQIGSILIDLCRNHLYSNMIDYSRWNRIEISDDEDDTHPNIDTGSLFRWRHQARLERMEKQRLAKQDLDSRYEELMKKIEQKNCFDEIEEKKILEQKSLLEREYSELDRKASMQPWNVDTISHDSWNKTLINRNSVQKETDSVNDWIDESGEITSEHVDRYERFIQLNESKIRNFAFYSRFDDCAQYLSANIELVCQFTVDYMMLWCLQLKLDEKNELYDHISRQTVLLQMILDLAKTVRGADPRDCLPSFFTKAKANWVKFSQLWQSEIVDFDQRVKTAAEMRIQHAVQQQIESKQQLIGPGGLNAQEVFESLPLELQECFEKRDKQLLEDRLARMDSEQAEFYLQRCIDAGLWDVGKELDEDDKLMAKLRKNNREISPMKMSSENDDCC</sequence>
<feature type="domain" description="Cdc37 Hsp90 binding" evidence="7">
    <location>
        <begin position="236"/>
        <end position="405"/>
    </location>
</feature>
<dbReference type="GO" id="GO:0019901">
    <property type="term" value="F:protein kinase binding"/>
    <property type="evidence" value="ECO:0007669"/>
    <property type="project" value="InterPro"/>
</dbReference>
<dbReference type="PANTHER" id="PTHR12800:SF4">
    <property type="entry name" value="HSP90 CO-CHAPERONE CDC37"/>
    <property type="match status" value="1"/>
</dbReference>
<dbReference type="InterPro" id="IPR038189">
    <property type="entry name" value="Cdc37_Hsp90-bd_sf"/>
</dbReference>
<dbReference type="PANTHER" id="PTHR12800">
    <property type="entry name" value="CDC37-RELATED"/>
    <property type="match status" value="1"/>
</dbReference>
<keyword evidence="4" id="KW-0143">Chaperone</keyword>
<dbReference type="GO" id="GO:0005737">
    <property type="term" value="C:cytoplasm"/>
    <property type="evidence" value="ECO:0007669"/>
    <property type="project" value="UniProtKB-SubCell"/>
</dbReference>
<accession>A0A132AKL3</accession>
<dbReference type="EMBL" id="JXLN01017427">
    <property type="protein sequence ID" value="KPM11526.1"/>
    <property type="molecule type" value="Genomic_DNA"/>
</dbReference>
<dbReference type="SUPFAM" id="SSF101391">
    <property type="entry name" value="Hsp90 co-chaperone CDC37"/>
    <property type="match status" value="1"/>
</dbReference>
<dbReference type="InterPro" id="IPR013874">
    <property type="entry name" value="Cdc37_Hsp90-bd"/>
</dbReference>
<comment type="subcellular location">
    <subcellularLocation>
        <location evidence="1">Cytoplasm</location>
    </subcellularLocation>
</comment>
<keyword evidence="3" id="KW-0963">Cytoplasm</keyword>
<organism evidence="9 10">
    <name type="scientific">Sarcoptes scabiei</name>
    <name type="common">Itch mite</name>
    <name type="synonym">Acarus scabiei</name>
    <dbReference type="NCBI Taxonomy" id="52283"/>
    <lineage>
        <taxon>Eukaryota</taxon>
        <taxon>Metazoa</taxon>
        <taxon>Ecdysozoa</taxon>
        <taxon>Arthropoda</taxon>
        <taxon>Chelicerata</taxon>
        <taxon>Arachnida</taxon>
        <taxon>Acari</taxon>
        <taxon>Acariformes</taxon>
        <taxon>Sarcoptiformes</taxon>
        <taxon>Astigmata</taxon>
        <taxon>Psoroptidia</taxon>
        <taxon>Sarcoptoidea</taxon>
        <taxon>Sarcoptidae</taxon>
        <taxon>Sarcoptinae</taxon>
        <taxon>Sarcoptes</taxon>
    </lineage>
</organism>
<feature type="domain" description="Cdc37 C-terminal" evidence="6">
    <location>
        <begin position="408"/>
        <end position="498"/>
    </location>
</feature>
<dbReference type="SMART" id="SM01069">
    <property type="entry name" value="CDC37_C"/>
    <property type="match status" value="1"/>
</dbReference>
<protein>
    <recommendedName>
        <fullName evidence="5">Hsp90 chaperone protein kinase-targeting subunit</fullName>
    </recommendedName>
</protein>
<dbReference type="Gene3D" id="1.20.58.610">
    <property type="entry name" value="Cdc37, Hsp90 binding domain"/>
    <property type="match status" value="1"/>
</dbReference>
<dbReference type="GO" id="GO:0031072">
    <property type="term" value="F:heat shock protein binding"/>
    <property type="evidence" value="ECO:0007669"/>
    <property type="project" value="TreeGrafter"/>
</dbReference>
<dbReference type="Pfam" id="PF08565">
    <property type="entry name" value="CDC37_M"/>
    <property type="match status" value="1"/>
</dbReference>
<dbReference type="Pfam" id="PF03234">
    <property type="entry name" value="CDC37_N"/>
    <property type="match status" value="1"/>
</dbReference>
<evidence type="ECO:0000259" key="7">
    <source>
        <dbReference type="SMART" id="SM01070"/>
    </source>
</evidence>
<evidence type="ECO:0000313" key="10">
    <source>
        <dbReference type="Proteomes" id="UP000616769"/>
    </source>
</evidence>
<dbReference type="Proteomes" id="UP000616769">
    <property type="component" value="Unassembled WGS sequence"/>
</dbReference>
<evidence type="ECO:0000256" key="3">
    <source>
        <dbReference type="ARBA" id="ARBA00022490"/>
    </source>
</evidence>
<dbReference type="OrthoDB" id="440202at2759"/>
<dbReference type="InterPro" id="IPR013873">
    <property type="entry name" value="Cdc37_C"/>
</dbReference>
<dbReference type="InterPro" id="IPR013855">
    <property type="entry name" value="Cdc37_N_dom"/>
</dbReference>
<evidence type="ECO:0000256" key="4">
    <source>
        <dbReference type="ARBA" id="ARBA00023186"/>
    </source>
</evidence>
<dbReference type="SMART" id="SM01070">
    <property type="entry name" value="CDC37_M"/>
    <property type="match status" value="1"/>
</dbReference>
<dbReference type="Gene3D" id="6.10.140.250">
    <property type="match status" value="1"/>
</dbReference>
<dbReference type="AlphaFoldDB" id="A0A132AKL3"/>
<evidence type="ECO:0000259" key="6">
    <source>
        <dbReference type="SMART" id="SM01069"/>
    </source>
</evidence>
<dbReference type="SMART" id="SM01071">
    <property type="entry name" value="CDC37_N"/>
    <property type="match status" value="1"/>
</dbReference>
<dbReference type="SMR" id="A0A132AKL3"/>
<evidence type="ECO:0000313" key="9">
    <source>
        <dbReference type="EMBL" id="KPM11526.1"/>
    </source>
</evidence>
<dbReference type="GO" id="GO:0006457">
    <property type="term" value="P:protein folding"/>
    <property type="evidence" value="ECO:0007669"/>
    <property type="project" value="TreeGrafter"/>
</dbReference>
<comment type="similarity">
    <text evidence="2">Belongs to the CDC37 family.</text>
</comment>
<gene>
    <name evidence="9" type="ORF">QR98_0100980</name>
</gene>
<dbReference type="Pfam" id="PF08564">
    <property type="entry name" value="CDC37_C"/>
    <property type="match status" value="1"/>
</dbReference>
<proteinExistence type="inferred from homology"/>
<dbReference type="GO" id="GO:0051087">
    <property type="term" value="F:protein-folding chaperone binding"/>
    <property type="evidence" value="ECO:0007669"/>
    <property type="project" value="TreeGrafter"/>
</dbReference>
<feature type="domain" description="Cdc37 N-terminal" evidence="8">
    <location>
        <begin position="128"/>
        <end position="238"/>
    </location>
</feature>
<name>A0A132AKL3_SARSC</name>
<evidence type="ECO:0000256" key="1">
    <source>
        <dbReference type="ARBA" id="ARBA00004496"/>
    </source>
</evidence>
<dbReference type="VEuPathDB" id="VectorBase:SSCA009648"/>
<evidence type="ECO:0000259" key="8">
    <source>
        <dbReference type="SMART" id="SM01071"/>
    </source>
</evidence>
<dbReference type="GO" id="GO:0051082">
    <property type="term" value="F:unfolded protein binding"/>
    <property type="evidence" value="ECO:0007669"/>
    <property type="project" value="TreeGrafter"/>
</dbReference>
<evidence type="ECO:0000256" key="5">
    <source>
        <dbReference type="ARBA" id="ARBA00031396"/>
    </source>
</evidence>
<reference evidence="9 10" key="1">
    <citation type="journal article" date="2015" name="Parasit. Vectors">
        <title>Draft genome of the scabies mite.</title>
        <authorList>
            <person name="Rider S.D.Jr."/>
            <person name="Morgan M.S."/>
            <person name="Arlian L.G."/>
        </authorList>
    </citation>
    <scope>NUCLEOTIDE SEQUENCE [LARGE SCALE GENOMIC DNA]</scope>
    <source>
        <strain evidence="9">Arlian Lab</strain>
    </source>
</reference>